<dbReference type="Pfam" id="PF13091">
    <property type="entry name" value="PLDc_2"/>
    <property type="match status" value="2"/>
</dbReference>
<name>A0ABV7IZR6_9RHOB</name>
<dbReference type="Gene3D" id="3.30.870.10">
    <property type="entry name" value="Endonuclease Chain A"/>
    <property type="match status" value="2"/>
</dbReference>
<keyword evidence="4" id="KW-0964">Secreted</keyword>
<feature type="transmembrane region" description="Helical" evidence="6">
    <location>
        <begin position="6"/>
        <end position="33"/>
    </location>
</feature>
<keyword evidence="9" id="KW-1185">Reference proteome</keyword>
<dbReference type="InterPro" id="IPR001736">
    <property type="entry name" value="PLipase_D/transphosphatidylase"/>
</dbReference>
<evidence type="ECO:0000256" key="4">
    <source>
        <dbReference type="ARBA" id="ARBA00022525"/>
    </source>
</evidence>
<dbReference type="InterPro" id="IPR025202">
    <property type="entry name" value="PLD-like_dom"/>
</dbReference>
<evidence type="ECO:0000313" key="9">
    <source>
        <dbReference type="Proteomes" id="UP001595547"/>
    </source>
</evidence>
<dbReference type="Proteomes" id="UP001595547">
    <property type="component" value="Unassembled WGS sequence"/>
</dbReference>
<dbReference type="RefSeq" id="WP_380073565.1">
    <property type="nucleotide sequence ID" value="NZ_JBHRTO010000001.1"/>
</dbReference>
<keyword evidence="6" id="KW-0472">Membrane</keyword>
<evidence type="ECO:0000256" key="2">
    <source>
        <dbReference type="ARBA" id="ARBA00004613"/>
    </source>
</evidence>
<dbReference type="EMBL" id="JBHRTO010000001">
    <property type="protein sequence ID" value="MFC3181985.1"/>
    <property type="molecule type" value="Genomic_DNA"/>
</dbReference>
<evidence type="ECO:0000256" key="6">
    <source>
        <dbReference type="SAM" id="Phobius"/>
    </source>
</evidence>
<organism evidence="8 9">
    <name type="scientific">Cypionkella sinensis</name>
    <dbReference type="NCBI Taxonomy" id="1756043"/>
    <lineage>
        <taxon>Bacteria</taxon>
        <taxon>Pseudomonadati</taxon>
        <taxon>Pseudomonadota</taxon>
        <taxon>Alphaproteobacteria</taxon>
        <taxon>Rhodobacterales</taxon>
        <taxon>Paracoccaceae</taxon>
        <taxon>Cypionkella</taxon>
    </lineage>
</organism>
<gene>
    <name evidence="8" type="ORF">ACFOGH_13360</name>
</gene>
<feature type="domain" description="PLD phosphodiesterase" evidence="7">
    <location>
        <begin position="204"/>
        <end position="231"/>
    </location>
</feature>
<comment type="caution">
    <text evidence="8">The sequence shown here is derived from an EMBL/GenBank/DDBJ whole genome shotgun (WGS) entry which is preliminary data.</text>
</comment>
<proteinExistence type="predicted"/>
<protein>
    <recommendedName>
        <fullName evidence="3">Phospholipase D</fullName>
    </recommendedName>
    <alternativeName>
        <fullName evidence="5">Choline phosphatase</fullName>
    </alternativeName>
</protein>
<keyword evidence="6" id="KW-0812">Transmembrane</keyword>
<evidence type="ECO:0000256" key="3">
    <source>
        <dbReference type="ARBA" id="ARBA00018392"/>
    </source>
</evidence>
<dbReference type="SMART" id="SM00155">
    <property type="entry name" value="PLDc"/>
    <property type="match status" value="2"/>
</dbReference>
<reference evidence="9" key="1">
    <citation type="journal article" date="2019" name="Int. J. Syst. Evol. Microbiol.">
        <title>The Global Catalogue of Microorganisms (GCM) 10K type strain sequencing project: providing services to taxonomists for standard genome sequencing and annotation.</title>
        <authorList>
            <consortium name="The Broad Institute Genomics Platform"/>
            <consortium name="The Broad Institute Genome Sequencing Center for Infectious Disease"/>
            <person name="Wu L."/>
            <person name="Ma J."/>
        </authorList>
    </citation>
    <scope>NUCLEOTIDE SEQUENCE [LARGE SCALE GENOMIC DNA]</scope>
    <source>
        <strain evidence="9">KCTC 52039</strain>
    </source>
</reference>
<dbReference type="SUPFAM" id="SSF56024">
    <property type="entry name" value="Phospholipase D/nuclease"/>
    <property type="match status" value="2"/>
</dbReference>
<evidence type="ECO:0000259" key="7">
    <source>
        <dbReference type="PROSITE" id="PS50035"/>
    </source>
</evidence>
<sequence>MWKNGGIAVIWLASHLVVVCGVVLVALAMLFVLQQRRSPQSAAAWLLFMLLLPYVAIPLFLALGFRKQGPRFPPIRFSPIINPAPSPHPMSEFLHAFGLPGASQGNQLTLHPTPADARAALFRTIARAKDRLDITFYLLADDASGRAFVDALIKKAQAGVAVRLILDRLGALHRPKAALARLTASGGEVRYFSPFLHRVSNGHLNLRNHRKMVIADLTEVWAGGRNIGDEYLAEGQSWIDLSFDLRGPAVQTYIDVFSADWQVVGPAHGALVAQVTPSGTVSAQLVPSGPDTCDDPLHDALVCAIHRAERAIWLTTPYFLPTEALLQALATAARRGVDVRIMLPQKSNQWVADLARGAYLRELHAAGCVILRLRQGMLHAKAGIIDDFAWVGSANFDVRSMLLNFESALMLYDAESVTRLRDLFRTLEPSCALGIITPSLTRRCAEGFFRLGAPIL</sequence>
<comment type="function">
    <text evidence="1">Could be a virulence factor.</text>
</comment>
<feature type="domain" description="PLD phosphodiesterase" evidence="7">
    <location>
        <begin position="374"/>
        <end position="400"/>
    </location>
</feature>
<dbReference type="PANTHER" id="PTHR21248:SF22">
    <property type="entry name" value="PHOSPHOLIPASE D"/>
    <property type="match status" value="1"/>
</dbReference>
<evidence type="ECO:0000313" key="8">
    <source>
        <dbReference type="EMBL" id="MFC3181985.1"/>
    </source>
</evidence>
<feature type="transmembrane region" description="Helical" evidence="6">
    <location>
        <begin position="45"/>
        <end position="65"/>
    </location>
</feature>
<keyword evidence="6" id="KW-1133">Transmembrane helix</keyword>
<evidence type="ECO:0000256" key="1">
    <source>
        <dbReference type="ARBA" id="ARBA00003145"/>
    </source>
</evidence>
<accession>A0ABV7IZR6</accession>
<dbReference type="PANTHER" id="PTHR21248">
    <property type="entry name" value="CARDIOLIPIN SYNTHASE"/>
    <property type="match status" value="1"/>
</dbReference>
<dbReference type="PROSITE" id="PS50035">
    <property type="entry name" value="PLD"/>
    <property type="match status" value="2"/>
</dbReference>
<comment type="subcellular location">
    <subcellularLocation>
        <location evidence="2">Secreted</location>
    </subcellularLocation>
</comment>
<evidence type="ECO:0000256" key="5">
    <source>
        <dbReference type="ARBA" id="ARBA00029594"/>
    </source>
</evidence>